<keyword evidence="2" id="KW-1185">Reference proteome</keyword>
<dbReference type="EMBL" id="JAQOMS010000002">
    <property type="protein sequence ID" value="MDC2888985.1"/>
    <property type="molecule type" value="Genomic_DNA"/>
</dbReference>
<name>A0ABT5FBR3_9GAMM</name>
<evidence type="ECO:0000313" key="1">
    <source>
        <dbReference type="EMBL" id="MDC2888985.1"/>
    </source>
</evidence>
<comment type="caution">
    <text evidence="1">The sequence shown here is derived from an EMBL/GenBank/DDBJ whole genome shotgun (WGS) entry which is preliminary data.</text>
</comment>
<gene>
    <name evidence="1" type="ORF">PN838_09645</name>
</gene>
<organism evidence="1 2">
    <name type="scientific">Psychrosphaera algicola</name>
    <dbReference type="NCBI Taxonomy" id="3023714"/>
    <lineage>
        <taxon>Bacteria</taxon>
        <taxon>Pseudomonadati</taxon>
        <taxon>Pseudomonadota</taxon>
        <taxon>Gammaproteobacteria</taxon>
        <taxon>Alteromonadales</taxon>
        <taxon>Pseudoalteromonadaceae</taxon>
        <taxon>Psychrosphaera</taxon>
    </lineage>
</organism>
<reference evidence="1 2" key="1">
    <citation type="submission" date="2023-01" db="EMBL/GenBank/DDBJ databases">
        <title>Psychrosphaera sp. nov., isolated from marine algae.</title>
        <authorList>
            <person name="Bayburt H."/>
            <person name="Choi B.J."/>
            <person name="Kim J.M."/>
            <person name="Choi D.G."/>
            <person name="Jeon C.O."/>
        </authorList>
    </citation>
    <scope>NUCLEOTIDE SEQUENCE [LARGE SCALE GENOMIC DNA]</scope>
    <source>
        <strain evidence="1 2">G1-22</strain>
    </source>
</reference>
<dbReference type="Proteomes" id="UP001528411">
    <property type="component" value="Unassembled WGS sequence"/>
</dbReference>
<accession>A0ABT5FBR3</accession>
<evidence type="ECO:0000313" key="2">
    <source>
        <dbReference type="Proteomes" id="UP001528411"/>
    </source>
</evidence>
<sequence length="130" mass="15166">MVNGILGDNEKFYLIHGQAFWVKNGLFESMYLTTPREVPKVWRDIGFSWYLSYTQIYNLFECLGFEVNVNIEPQNEIFKGKESFKARLTAVNSLRNLKVTLNFLYGIGKDFNSENTLYSMKFVPIKKKGI</sequence>
<dbReference type="RefSeq" id="WP_272180524.1">
    <property type="nucleotide sequence ID" value="NZ_JAQOMS010000002.1"/>
</dbReference>
<proteinExistence type="predicted"/>
<protein>
    <submittedName>
        <fullName evidence="1">Uncharacterized protein</fullName>
    </submittedName>
</protein>